<sequence length="124" mass="13815">MYQIVKSAEEADAAYEFITNLPSDVKPNTLYCENRRVAQAAVGKSNQRAIARRLNALKSFGVDVLQRDVAIEVMALYKRLFGLMRGKQMKKLSSKLVGSNPDSVCHSEQPFDKSLLPHSIISSN</sequence>
<protein>
    <submittedName>
        <fullName evidence="1">Uncharacterized protein</fullName>
    </submittedName>
</protein>
<dbReference type="EMBL" id="JACSDZ010000023">
    <property type="protein sequence ID" value="KAF7380352.1"/>
    <property type="molecule type" value="Genomic_DNA"/>
</dbReference>
<reference evidence="1" key="1">
    <citation type="journal article" date="2020" name="G3 (Bethesda)">
        <title>High-Quality Assemblies for Three Invasive Social Wasps from the &lt;i&gt;Vespula&lt;/i&gt; Genus.</title>
        <authorList>
            <person name="Harrop T.W.R."/>
            <person name="Guhlin J."/>
            <person name="McLaughlin G.M."/>
            <person name="Permina E."/>
            <person name="Stockwell P."/>
            <person name="Gilligan J."/>
            <person name="Le Lec M.F."/>
            <person name="Gruber M.A.M."/>
            <person name="Quinn O."/>
            <person name="Lovegrove M."/>
            <person name="Duncan E.J."/>
            <person name="Remnant E.J."/>
            <person name="Van Eeckhoven J."/>
            <person name="Graham B."/>
            <person name="Knapp R.A."/>
            <person name="Langford K.W."/>
            <person name="Kronenberg Z."/>
            <person name="Press M.O."/>
            <person name="Eacker S.M."/>
            <person name="Wilson-Rankin E.E."/>
            <person name="Purcell J."/>
            <person name="Lester P.J."/>
            <person name="Dearden P.K."/>
        </authorList>
    </citation>
    <scope>NUCLEOTIDE SEQUENCE</scope>
    <source>
        <strain evidence="1">Linc-1</strain>
    </source>
</reference>
<keyword evidence="2" id="KW-1185">Reference proteome</keyword>
<comment type="caution">
    <text evidence="1">The sequence shown here is derived from an EMBL/GenBank/DDBJ whole genome shotgun (WGS) entry which is preliminary data.</text>
</comment>
<accession>A0A834J4D5</accession>
<proteinExistence type="predicted"/>
<dbReference type="Proteomes" id="UP000617340">
    <property type="component" value="Unassembled WGS sequence"/>
</dbReference>
<name>A0A834J4D5_VESGE</name>
<gene>
    <name evidence="1" type="ORF">HZH68_016217</name>
</gene>
<evidence type="ECO:0000313" key="2">
    <source>
        <dbReference type="Proteomes" id="UP000617340"/>
    </source>
</evidence>
<evidence type="ECO:0000313" key="1">
    <source>
        <dbReference type="EMBL" id="KAF7380352.1"/>
    </source>
</evidence>
<organism evidence="1 2">
    <name type="scientific">Vespula germanica</name>
    <name type="common">German yellow jacket</name>
    <name type="synonym">Paravespula germanica</name>
    <dbReference type="NCBI Taxonomy" id="30212"/>
    <lineage>
        <taxon>Eukaryota</taxon>
        <taxon>Metazoa</taxon>
        <taxon>Ecdysozoa</taxon>
        <taxon>Arthropoda</taxon>
        <taxon>Hexapoda</taxon>
        <taxon>Insecta</taxon>
        <taxon>Pterygota</taxon>
        <taxon>Neoptera</taxon>
        <taxon>Endopterygota</taxon>
        <taxon>Hymenoptera</taxon>
        <taxon>Apocrita</taxon>
        <taxon>Aculeata</taxon>
        <taxon>Vespoidea</taxon>
        <taxon>Vespidae</taxon>
        <taxon>Vespinae</taxon>
        <taxon>Vespula</taxon>
    </lineage>
</organism>
<dbReference type="AlphaFoldDB" id="A0A834J4D5"/>